<feature type="compositionally biased region" description="Low complexity" evidence="4">
    <location>
        <begin position="640"/>
        <end position="652"/>
    </location>
</feature>
<feature type="region of interest" description="Disordered" evidence="4">
    <location>
        <begin position="628"/>
        <end position="652"/>
    </location>
</feature>
<evidence type="ECO:0000256" key="1">
    <source>
        <dbReference type="ARBA" id="ARBA00022553"/>
    </source>
</evidence>
<feature type="domain" description="HTH La-type RNA-binding" evidence="5">
    <location>
        <begin position="66"/>
        <end position="155"/>
    </location>
</feature>
<feature type="region of interest" description="Disordered" evidence="4">
    <location>
        <begin position="721"/>
        <end position="820"/>
    </location>
</feature>
<dbReference type="GO" id="GO:0010494">
    <property type="term" value="C:cytoplasmic stress granule"/>
    <property type="evidence" value="ECO:0007669"/>
    <property type="project" value="TreeGrafter"/>
</dbReference>
<feature type="region of interest" description="Disordered" evidence="4">
    <location>
        <begin position="1"/>
        <end position="29"/>
    </location>
</feature>
<dbReference type="InterPro" id="IPR006630">
    <property type="entry name" value="La_HTH"/>
</dbReference>
<keyword evidence="7" id="KW-1185">Reference proteome</keyword>
<comment type="caution">
    <text evidence="6">The sequence shown here is derived from an EMBL/GenBank/DDBJ whole genome shotgun (WGS) entry which is preliminary data.</text>
</comment>
<dbReference type="PROSITE" id="PS50961">
    <property type="entry name" value="HTH_LA"/>
    <property type="match status" value="1"/>
</dbReference>
<dbReference type="PANTHER" id="PTHR22792">
    <property type="entry name" value="LUPUS LA PROTEIN-RELATED"/>
    <property type="match status" value="1"/>
</dbReference>
<dbReference type="GO" id="GO:0005829">
    <property type="term" value="C:cytosol"/>
    <property type="evidence" value="ECO:0007669"/>
    <property type="project" value="TreeGrafter"/>
</dbReference>
<feature type="region of interest" description="Disordered" evidence="4">
    <location>
        <begin position="400"/>
        <end position="587"/>
    </location>
</feature>
<dbReference type="CDD" id="cd12430">
    <property type="entry name" value="RRM_LARP4_5_like"/>
    <property type="match status" value="1"/>
</dbReference>
<dbReference type="EMBL" id="NEVH01023957">
    <property type="protein sequence ID" value="PNF17766.1"/>
    <property type="molecule type" value="Genomic_DNA"/>
</dbReference>
<feature type="compositionally biased region" description="Basic and acidic residues" evidence="4">
    <location>
        <begin position="760"/>
        <end position="774"/>
    </location>
</feature>
<feature type="compositionally biased region" description="Basic and acidic residues" evidence="4">
    <location>
        <begin position="724"/>
        <end position="751"/>
    </location>
</feature>
<dbReference type="GO" id="GO:0003730">
    <property type="term" value="F:mRNA 3'-UTR binding"/>
    <property type="evidence" value="ECO:0007669"/>
    <property type="project" value="TreeGrafter"/>
</dbReference>
<dbReference type="SUPFAM" id="SSF46785">
    <property type="entry name" value="Winged helix' DNA-binding domain"/>
    <property type="match status" value="1"/>
</dbReference>
<dbReference type="SMART" id="SM00715">
    <property type="entry name" value="LA"/>
    <property type="match status" value="1"/>
</dbReference>
<feature type="region of interest" description="Disordered" evidence="4">
    <location>
        <begin position="43"/>
        <end position="68"/>
    </location>
</feature>
<dbReference type="OrthoDB" id="10046764at2759"/>
<evidence type="ECO:0000259" key="5">
    <source>
        <dbReference type="PROSITE" id="PS50961"/>
    </source>
</evidence>
<organism evidence="6 7">
    <name type="scientific">Cryptotermes secundus</name>
    <dbReference type="NCBI Taxonomy" id="105785"/>
    <lineage>
        <taxon>Eukaryota</taxon>
        <taxon>Metazoa</taxon>
        <taxon>Ecdysozoa</taxon>
        <taxon>Arthropoda</taxon>
        <taxon>Hexapoda</taxon>
        <taxon>Insecta</taxon>
        <taxon>Pterygota</taxon>
        <taxon>Neoptera</taxon>
        <taxon>Polyneoptera</taxon>
        <taxon>Dictyoptera</taxon>
        <taxon>Blattodea</taxon>
        <taxon>Blattoidea</taxon>
        <taxon>Termitoidae</taxon>
        <taxon>Kalotermitidae</taxon>
        <taxon>Cryptotermitinae</taxon>
        <taxon>Cryptotermes</taxon>
    </lineage>
</organism>
<dbReference type="GO" id="GO:0045727">
    <property type="term" value="P:positive regulation of translation"/>
    <property type="evidence" value="ECO:0007669"/>
    <property type="project" value="TreeGrafter"/>
</dbReference>
<gene>
    <name evidence="6" type="ORF">B7P43_G06883</name>
</gene>
<reference evidence="6 7" key="1">
    <citation type="submission" date="2017-12" db="EMBL/GenBank/DDBJ databases">
        <title>Hemimetabolous genomes reveal molecular basis of termite eusociality.</title>
        <authorList>
            <person name="Harrison M.C."/>
            <person name="Jongepier E."/>
            <person name="Robertson H.M."/>
            <person name="Arning N."/>
            <person name="Bitard-Feildel T."/>
            <person name="Chao H."/>
            <person name="Childers C.P."/>
            <person name="Dinh H."/>
            <person name="Doddapaneni H."/>
            <person name="Dugan S."/>
            <person name="Gowin J."/>
            <person name="Greiner C."/>
            <person name="Han Y."/>
            <person name="Hu H."/>
            <person name="Hughes D.S.T."/>
            <person name="Huylmans A.-K."/>
            <person name="Kemena C."/>
            <person name="Kremer L.P.M."/>
            <person name="Lee S.L."/>
            <person name="Lopez-Ezquerra A."/>
            <person name="Mallet L."/>
            <person name="Monroy-Kuhn J.M."/>
            <person name="Moser A."/>
            <person name="Murali S.C."/>
            <person name="Muzny D.M."/>
            <person name="Otani S."/>
            <person name="Piulachs M.-D."/>
            <person name="Poelchau M."/>
            <person name="Qu J."/>
            <person name="Schaub F."/>
            <person name="Wada-Katsumata A."/>
            <person name="Worley K.C."/>
            <person name="Xie Q."/>
            <person name="Ylla G."/>
            <person name="Poulsen M."/>
            <person name="Gibbs R.A."/>
            <person name="Schal C."/>
            <person name="Richards S."/>
            <person name="Belles X."/>
            <person name="Korb J."/>
            <person name="Bornberg-Bauer E."/>
        </authorList>
    </citation>
    <scope>NUCLEOTIDE SEQUENCE [LARGE SCALE GENOMIC DNA]</scope>
    <source>
        <tissue evidence="6">Whole body</tissue>
    </source>
</reference>
<feature type="compositionally biased region" description="Polar residues" evidence="4">
    <location>
        <begin position="565"/>
        <end position="579"/>
    </location>
</feature>
<dbReference type="PANTHER" id="PTHR22792:SF131">
    <property type="entry name" value="LA-RELATED PROTEIN LARP4B"/>
    <property type="match status" value="1"/>
</dbReference>
<name>A0A2J7PN63_9NEOP</name>
<evidence type="ECO:0000256" key="2">
    <source>
        <dbReference type="ARBA" id="ARBA00022884"/>
    </source>
</evidence>
<dbReference type="Pfam" id="PF05383">
    <property type="entry name" value="La"/>
    <property type="match status" value="1"/>
</dbReference>
<dbReference type="InterPro" id="IPR045180">
    <property type="entry name" value="La_dom_prot"/>
</dbReference>
<dbReference type="InterPro" id="IPR058699">
    <property type="entry name" value="RRM_LARP4/4B"/>
</dbReference>
<feature type="compositionally biased region" description="Polar residues" evidence="4">
    <location>
        <begin position="531"/>
        <end position="543"/>
    </location>
</feature>
<dbReference type="AlphaFoldDB" id="A0A2J7PN63"/>
<sequence>MNGDIGKLPSGAVYPATPDPLATAASTSTDYSTLNGITDSLETYAQTSTPPGGSPTDPNPSGPGGGIPLDQLKQMLSSQLEYYFSRENLANDTYLLSQMDNDQYVPIWTVANFNQVKKLTKDIKLITEVLRESPNVQVDEEGQKVRPNHKRCIVILREIPDNTPLEEVKALFAGEGCPRLISCEFAHNNSWYVTFESDEDAQRAYRFLREEVREFQGKPIMARIKAKPMNRLPLPPVPAMGAAMKNGYRTPPAALYDPNAYQGSQQRFLYTNGSSIPPSVNYGNQVHVYTFQQHQPFYTPSMLPHWSPSPYYDISTVFSVNGLAPQGSFSKPQSSRYLPRRNKRNQPGGDRGSIGDSSASLVRQSTSLHSYHLGGTGHVSGAVGGTNMAVAKSVSSSSVVCKVPPPQQQQPQQAPIAGVTAESHHNHSKSHHPSVLQDSSDPSSTAPSQSTPGGPSQRSDSDDNSYRQSREALTNKEPMPPRLSDVVKGTAKPKSTNSKDKDSGAAVCTSPRATSPASPIPKAASVPEMKAQQSPPLAQQTSHVPLPVHAQSPAPSCDREVKDVGTSSEPGLHIVSQTPPLSPDKTVPVVKCMADKSTKTDDILLNGEAVGVSGTVSCKPVESVMNKQQPQQKQGAANAVSTPSKPVPTTTNASTMTSAVVVTNVAPAPTRTVVVTTASTGAATVASLTTTTAATSQADVCSATDSVGGPTRLSYAQVAQHHKEKVERMLREKQSTEQEKEKDKDRKKEGSTTRIVQQHGDVREPPQREFREGPVRYNMGRGGPRPAYDRERTDRGGLRRRDGPDRVPRFREYLRPRSPK</sequence>
<evidence type="ECO:0000313" key="7">
    <source>
        <dbReference type="Proteomes" id="UP000235965"/>
    </source>
</evidence>
<dbReference type="SUPFAM" id="SSF54928">
    <property type="entry name" value="RNA-binding domain, RBD"/>
    <property type="match status" value="1"/>
</dbReference>
<proteinExistence type="predicted"/>
<feature type="compositionally biased region" description="Basic and acidic residues" evidence="4">
    <location>
        <begin position="459"/>
        <end position="474"/>
    </location>
</feature>
<dbReference type="Pfam" id="PF26088">
    <property type="entry name" value="RRM_LARP4"/>
    <property type="match status" value="1"/>
</dbReference>
<evidence type="ECO:0000313" key="6">
    <source>
        <dbReference type="EMBL" id="PNF17766.1"/>
    </source>
</evidence>
<feature type="region of interest" description="Disordered" evidence="4">
    <location>
        <begin position="328"/>
        <end position="363"/>
    </location>
</feature>
<feature type="compositionally biased region" description="Basic and acidic residues" evidence="4">
    <location>
        <begin position="787"/>
        <end position="820"/>
    </location>
</feature>
<dbReference type="InterPro" id="IPR035979">
    <property type="entry name" value="RBD_domain_sf"/>
</dbReference>
<protein>
    <recommendedName>
        <fullName evidence="5">HTH La-type RNA-binding domain-containing protein</fullName>
    </recommendedName>
</protein>
<evidence type="ECO:0000256" key="3">
    <source>
        <dbReference type="PROSITE-ProRule" id="PRU00332"/>
    </source>
</evidence>
<dbReference type="InterPro" id="IPR036388">
    <property type="entry name" value="WH-like_DNA-bd_sf"/>
</dbReference>
<keyword evidence="2 3" id="KW-0694">RNA-binding</keyword>
<feature type="compositionally biased region" description="Low complexity" evidence="4">
    <location>
        <begin position="438"/>
        <end position="458"/>
    </location>
</feature>
<evidence type="ECO:0000256" key="4">
    <source>
        <dbReference type="SAM" id="MobiDB-lite"/>
    </source>
</evidence>
<keyword evidence="1" id="KW-0597">Phosphoprotein</keyword>
<dbReference type="Gene3D" id="1.10.10.10">
    <property type="entry name" value="Winged helix-like DNA-binding domain superfamily/Winged helix DNA-binding domain"/>
    <property type="match status" value="1"/>
</dbReference>
<dbReference type="CDD" id="cd08031">
    <property type="entry name" value="LARP_4_5_like"/>
    <property type="match status" value="1"/>
</dbReference>
<feature type="compositionally biased region" description="Low complexity" evidence="4">
    <location>
        <begin position="47"/>
        <end position="56"/>
    </location>
</feature>
<dbReference type="InterPro" id="IPR036390">
    <property type="entry name" value="WH_DNA-bd_sf"/>
</dbReference>
<accession>A0A2J7PN63</accession>
<dbReference type="Proteomes" id="UP000235965">
    <property type="component" value="Unassembled WGS sequence"/>
</dbReference>